<proteinExistence type="predicted"/>
<dbReference type="PROSITE" id="PS50089">
    <property type="entry name" value="ZF_RING_2"/>
    <property type="match status" value="1"/>
</dbReference>
<dbReference type="SUPFAM" id="SSF57850">
    <property type="entry name" value="RING/U-box"/>
    <property type="match status" value="2"/>
</dbReference>
<dbReference type="InterPro" id="IPR043145">
    <property type="entry name" value="Znf_ZZ_sf"/>
</dbReference>
<evidence type="ECO:0000256" key="4">
    <source>
        <dbReference type="PROSITE-ProRule" id="PRU00228"/>
    </source>
</evidence>
<dbReference type="PANTHER" id="PTHR15898:SF15">
    <property type="entry name" value="E3 UBIQUITIN-PROTEIN LIGASE PRT1-LIKE"/>
    <property type="match status" value="1"/>
</dbReference>
<keyword evidence="1" id="KW-0479">Metal-binding</keyword>
<sequence length="330" mass="36938">MDSATAFKAEENFPPEFLCCICLELFYKPVVIEQEKKIGCYLVESDGQVSGLHFKEELNSLGKKCTSTTVGSSEIAGTNNPAIAATTLESLEVTKDRNSNKNGPEESDTEHGTDAQQISVADFLCIGCKQLLFRPVVLNCGHVYCELCIMNTADGKSKCQVCQMLDPNSYTKVCLILEHFLEEHFPEEYSQRRDSMLKEANCLRRAEPRDFAMHSFAEKSYPSWCNGNVPNVHCSIGCDYCGMSPIIGNRYRCKDCKEKIGFDLCEACYNNPSNLKGRFNQRHKPDHRFQIIKPGSMSMLSALIAAAEETDVDDTDSEEDLDDDSLTTFQ</sequence>
<dbReference type="InterPro" id="IPR001841">
    <property type="entry name" value="Znf_RING"/>
</dbReference>
<dbReference type="SMART" id="SM00291">
    <property type="entry name" value="ZnF_ZZ"/>
    <property type="match status" value="1"/>
</dbReference>
<evidence type="ECO:0000259" key="7">
    <source>
        <dbReference type="PROSITE" id="PS50135"/>
    </source>
</evidence>
<evidence type="ECO:0000256" key="1">
    <source>
        <dbReference type="ARBA" id="ARBA00022723"/>
    </source>
</evidence>
<dbReference type="Gene3D" id="3.30.60.90">
    <property type="match status" value="1"/>
</dbReference>
<evidence type="ECO:0000256" key="5">
    <source>
        <dbReference type="SAM" id="MobiDB-lite"/>
    </source>
</evidence>
<organism evidence="8 9">
    <name type="scientific">Dillenia turbinata</name>
    <dbReference type="NCBI Taxonomy" id="194707"/>
    <lineage>
        <taxon>Eukaryota</taxon>
        <taxon>Viridiplantae</taxon>
        <taxon>Streptophyta</taxon>
        <taxon>Embryophyta</taxon>
        <taxon>Tracheophyta</taxon>
        <taxon>Spermatophyta</taxon>
        <taxon>Magnoliopsida</taxon>
        <taxon>eudicotyledons</taxon>
        <taxon>Gunneridae</taxon>
        <taxon>Pentapetalae</taxon>
        <taxon>Dilleniales</taxon>
        <taxon>Dilleniaceae</taxon>
        <taxon>Dillenia</taxon>
    </lineage>
</organism>
<protein>
    <submittedName>
        <fullName evidence="8">Zinc finger, ZZ-type</fullName>
    </submittedName>
</protein>
<reference evidence="8 9" key="1">
    <citation type="submission" date="2023-12" db="EMBL/GenBank/DDBJ databases">
        <title>A high-quality genome assembly for Dillenia turbinata (Dilleniales).</title>
        <authorList>
            <person name="Chanderbali A."/>
        </authorList>
    </citation>
    <scope>NUCLEOTIDE SEQUENCE [LARGE SCALE GENOMIC DNA]</scope>
    <source>
        <strain evidence="8">LSX21</strain>
        <tissue evidence="8">Leaf</tissue>
    </source>
</reference>
<dbReference type="GO" id="GO:0008270">
    <property type="term" value="F:zinc ion binding"/>
    <property type="evidence" value="ECO:0007669"/>
    <property type="project" value="UniProtKB-KW"/>
</dbReference>
<dbReference type="Gene3D" id="3.30.40.10">
    <property type="entry name" value="Zinc/RING finger domain, C3HC4 (zinc finger)"/>
    <property type="match status" value="1"/>
</dbReference>
<dbReference type="Proteomes" id="UP001370490">
    <property type="component" value="Unassembled WGS sequence"/>
</dbReference>
<dbReference type="PANTHER" id="PTHR15898">
    <property type="entry name" value="BIFUNCTIONAL APOPTOSIS REGULATOR"/>
    <property type="match status" value="1"/>
</dbReference>
<feature type="domain" description="RING-type" evidence="6">
    <location>
        <begin position="125"/>
        <end position="163"/>
    </location>
</feature>
<comment type="caution">
    <text evidence="8">The sequence shown here is derived from an EMBL/GenBank/DDBJ whole genome shotgun (WGS) entry which is preliminary data.</text>
</comment>
<dbReference type="GO" id="GO:0061630">
    <property type="term" value="F:ubiquitin protein ligase activity"/>
    <property type="evidence" value="ECO:0007669"/>
    <property type="project" value="TreeGrafter"/>
</dbReference>
<feature type="region of interest" description="Disordered" evidence="5">
    <location>
        <begin position="94"/>
        <end position="113"/>
    </location>
</feature>
<dbReference type="SMART" id="SM00184">
    <property type="entry name" value="RING"/>
    <property type="match status" value="1"/>
</dbReference>
<dbReference type="Pfam" id="PF00097">
    <property type="entry name" value="zf-C3HC4"/>
    <property type="match status" value="1"/>
</dbReference>
<dbReference type="FunFam" id="3.30.60.90:FF:000014">
    <property type="entry name" value="E3 ubiquitin-protein ligase PRT1"/>
    <property type="match status" value="1"/>
</dbReference>
<dbReference type="Pfam" id="PF00569">
    <property type="entry name" value="ZZ"/>
    <property type="match status" value="1"/>
</dbReference>
<dbReference type="InterPro" id="IPR017907">
    <property type="entry name" value="Znf_RING_CS"/>
</dbReference>
<dbReference type="PROSITE" id="PS50135">
    <property type="entry name" value="ZF_ZZ_2"/>
    <property type="match status" value="1"/>
</dbReference>
<dbReference type="GO" id="GO:0043161">
    <property type="term" value="P:proteasome-mediated ubiquitin-dependent protein catabolic process"/>
    <property type="evidence" value="ECO:0007669"/>
    <property type="project" value="TreeGrafter"/>
</dbReference>
<evidence type="ECO:0000256" key="2">
    <source>
        <dbReference type="ARBA" id="ARBA00022771"/>
    </source>
</evidence>
<name>A0AAN8UM10_9MAGN</name>
<evidence type="ECO:0000313" key="9">
    <source>
        <dbReference type="Proteomes" id="UP001370490"/>
    </source>
</evidence>
<dbReference type="InterPro" id="IPR013083">
    <property type="entry name" value="Znf_RING/FYVE/PHD"/>
</dbReference>
<evidence type="ECO:0000313" key="8">
    <source>
        <dbReference type="EMBL" id="KAK6914271.1"/>
    </source>
</evidence>
<keyword evidence="3" id="KW-0862">Zinc</keyword>
<dbReference type="InterPro" id="IPR000433">
    <property type="entry name" value="Znf_ZZ"/>
</dbReference>
<evidence type="ECO:0000256" key="3">
    <source>
        <dbReference type="ARBA" id="ARBA00022833"/>
    </source>
</evidence>
<dbReference type="PROSITE" id="PS00518">
    <property type="entry name" value="ZF_RING_1"/>
    <property type="match status" value="1"/>
</dbReference>
<gene>
    <name evidence="8" type="ORF">RJ641_021592</name>
</gene>
<accession>A0AAN8UM10</accession>
<feature type="domain" description="ZZ-type" evidence="7">
    <location>
        <begin position="233"/>
        <end position="297"/>
    </location>
</feature>
<dbReference type="InterPro" id="IPR018957">
    <property type="entry name" value="Znf_C3HC4_RING-type"/>
</dbReference>
<dbReference type="AlphaFoldDB" id="A0AAN8UM10"/>
<keyword evidence="9" id="KW-1185">Reference proteome</keyword>
<feature type="region of interest" description="Disordered" evidence="5">
    <location>
        <begin position="308"/>
        <end position="330"/>
    </location>
</feature>
<evidence type="ECO:0000259" key="6">
    <source>
        <dbReference type="PROSITE" id="PS50089"/>
    </source>
</evidence>
<dbReference type="EMBL" id="JBAMMX010000026">
    <property type="protein sequence ID" value="KAK6914271.1"/>
    <property type="molecule type" value="Genomic_DNA"/>
</dbReference>
<keyword evidence="2 4" id="KW-0863">Zinc-finger</keyword>